<dbReference type="InterPro" id="IPR017853">
    <property type="entry name" value="GH"/>
</dbReference>
<dbReference type="KEGG" id="caul:KCG34_20715"/>
<dbReference type="PROSITE" id="PS52009">
    <property type="entry name" value="GH84"/>
    <property type="match status" value="1"/>
</dbReference>
<dbReference type="RefSeq" id="WP_211937501.1">
    <property type="nucleotide sequence ID" value="NZ_CP073078.1"/>
</dbReference>
<dbReference type="Proteomes" id="UP000676409">
    <property type="component" value="Chromosome"/>
</dbReference>
<protein>
    <submittedName>
        <fullName evidence="5">Beta-N-acetylglucosaminidase domain-containing protein</fullName>
    </submittedName>
</protein>
<feature type="domain" description="GH84" evidence="4">
    <location>
        <begin position="3"/>
        <end position="275"/>
    </location>
</feature>
<organism evidence="5 6">
    <name type="scientific">Phenylobacterium montanum</name>
    <dbReference type="NCBI Taxonomy" id="2823693"/>
    <lineage>
        <taxon>Bacteria</taxon>
        <taxon>Pseudomonadati</taxon>
        <taxon>Pseudomonadota</taxon>
        <taxon>Alphaproteobacteria</taxon>
        <taxon>Caulobacterales</taxon>
        <taxon>Caulobacteraceae</taxon>
        <taxon>Phenylobacterium</taxon>
    </lineage>
</organism>
<dbReference type="AlphaFoldDB" id="A0A975IUE6"/>
<evidence type="ECO:0000259" key="4">
    <source>
        <dbReference type="PROSITE" id="PS52009"/>
    </source>
</evidence>
<dbReference type="Pfam" id="PF07555">
    <property type="entry name" value="NAGidase"/>
    <property type="match status" value="1"/>
</dbReference>
<dbReference type="InterPro" id="IPR011496">
    <property type="entry name" value="O-GlcNAcase_cat"/>
</dbReference>
<dbReference type="Gene3D" id="3.20.20.80">
    <property type="entry name" value="Glycosidases"/>
    <property type="match status" value="1"/>
</dbReference>
<reference evidence="5" key="1">
    <citation type="submission" date="2021-04" db="EMBL/GenBank/DDBJ databases">
        <title>The complete genome sequence of Caulobacter sp. S6.</title>
        <authorList>
            <person name="Tang Y."/>
            <person name="Ouyang W."/>
            <person name="Liu Q."/>
            <person name="Huang B."/>
            <person name="Guo Z."/>
            <person name="Lei P."/>
        </authorList>
    </citation>
    <scope>NUCLEOTIDE SEQUENCE</scope>
    <source>
        <strain evidence="5">S6</strain>
    </source>
</reference>
<gene>
    <name evidence="5" type="ORF">KCG34_20715</name>
</gene>
<keyword evidence="1 3" id="KW-0378">Hydrolase</keyword>
<evidence type="ECO:0000313" key="6">
    <source>
        <dbReference type="Proteomes" id="UP000676409"/>
    </source>
</evidence>
<comment type="similarity">
    <text evidence="3">Belongs to the glycosyl hydrolase 84 family.</text>
</comment>
<accession>A0A975IUE6</accession>
<dbReference type="EMBL" id="CP073078">
    <property type="protein sequence ID" value="QUD87449.1"/>
    <property type="molecule type" value="Genomic_DNA"/>
</dbReference>
<name>A0A975IUE6_9CAUL</name>
<proteinExistence type="inferred from homology"/>
<dbReference type="SUPFAM" id="SSF51445">
    <property type="entry name" value="(Trans)glycosidases"/>
    <property type="match status" value="1"/>
</dbReference>
<dbReference type="PANTHER" id="PTHR13170:SF16">
    <property type="entry name" value="PROTEIN O-GLCNACASE"/>
    <property type="match status" value="1"/>
</dbReference>
<keyword evidence="6" id="KW-1185">Reference proteome</keyword>
<evidence type="ECO:0000256" key="2">
    <source>
        <dbReference type="ARBA" id="ARBA00023295"/>
    </source>
</evidence>
<feature type="active site" description="Proton donor" evidence="3">
    <location>
        <position position="118"/>
    </location>
</feature>
<dbReference type="InterPro" id="IPR051822">
    <property type="entry name" value="Glycosyl_Hydrolase_84"/>
</dbReference>
<dbReference type="PANTHER" id="PTHR13170">
    <property type="entry name" value="O-GLCNACASE"/>
    <property type="match status" value="1"/>
</dbReference>
<evidence type="ECO:0000256" key="3">
    <source>
        <dbReference type="PROSITE-ProRule" id="PRU01353"/>
    </source>
</evidence>
<keyword evidence="2 3" id="KW-0326">Glycosidase</keyword>
<evidence type="ECO:0000256" key="1">
    <source>
        <dbReference type="ARBA" id="ARBA00022801"/>
    </source>
</evidence>
<sequence length="354" mass="39994">MAVELGILEGYYGPPWSWSAREEQVAFLGERGYGFYLYAPKADKFLRRRWREHHPQPITEHLLSLARQCRRHKVRFGVGLSPFEVYRNFDADAQAALADKLAYLDAIGIDDLGILFDDMRGDAPELAVSQVRIVHWIAERTRATRIIVCPTYYTDDPALDRAFGERPPGYLAELGAALDPTVELFWTGEEVCSREYGIAHLERVAETFRRKPFLWDNYPVNDGPLMSPYLHLRAMTGRRAAIGPYLAAHGVNPALQPVLSRIPALSLIESYRLGDAYEYGKAFLTAATEVLGEELAGLVCRHISLLQDAGRDRLGPAALRLRERYGDFDHPGAKEIVAWLDGEYRITSEMIEAQ</sequence>
<dbReference type="GO" id="GO:0015929">
    <property type="term" value="F:hexosaminidase activity"/>
    <property type="evidence" value="ECO:0007669"/>
    <property type="project" value="UniProtKB-ARBA"/>
</dbReference>
<evidence type="ECO:0000313" key="5">
    <source>
        <dbReference type="EMBL" id="QUD87449.1"/>
    </source>
</evidence>
<dbReference type="GO" id="GO:1901135">
    <property type="term" value="P:carbohydrate derivative metabolic process"/>
    <property type="evidence" value="ECO:0007669"/>
    <property type="project" value="UniProtKB-ARBA"/>
</dbReference>